<evidence type="ECO:0000313" key="2">
    <source>
        <dbReference type="EMBL" id="KZC10124.1"/>
    </source>
</evidence>
<dbReference type="InterPro" id="IPR037379">
    <property type="entry name" value="WDR74/Nsa1"/>
</dbReference>
<keyword evidence="3" id="KW-1185">Reference proteome</keyword>
<dbReference type="Gene3D" id="2.130.10.10">
    <property type="entry name" value="YVTN repeat-like/Quinoprotein amine dehydrogenase"/>
    <property type="match status" value="2"/>
</dbReference>
<feature type="compositionally biased region" description="Basic residues" evidence="1">
    <location>
        <begin position="408"/>
        <end position="424"/>
    </location>
</feature>
<dbReference type="SUPFAM" id="SSF50978">
    <property type="entry name" value="WD40 repeat-like"/>
    <property type="match status" value="1"/>
</dbReference>
<protein>
    <submittedName>
        <fullName evidence="2">WD repeat-containing protein 74</fullName>
    </submittedName>
</protein>
<dbReference type="PANTHER" id="PTHR16038:SF4">
    <property type="entry name" value="WD REPEAT-CONTAINING PROTEIN 74"/>
    <property type="match status" value="1"/>
</dbReference>
<dbReference type="AlphaFoldDB" id="A0A154PFA3"/>
<feature type="region of interest" description="Disordered" evidence="1">
    <location>
        <begin position="375"/>
        <end position="424"/>
    </location>
</feature>
<dbReference type="InterPro" id="IPR036322">
    <property type="entry name" value="WD40_repeat_dom_sf"/>
</dbReference>
<dbReference type="InterPro" id="IPR015943">
    <property type="entry name" value="WD40/YVTN_repeat-like_dom_sf"/>
</dbReference>
<dbReference type="Proteomes" id="UP000076502">
    <property type="component" value="Unassembled WGS sequence"/>
</dbReference>
<dbReference type="Pfam" id="PF00400">
    <property type="entry name" value="WD40"/>
    <property type="match status" value="1"/>
</dbReference>
<dbReference type="GO" id="GO:0005730">
    <property type="term" value="C:nucleolus"/>
    <property type="evidence" value="ECO:0007669"/>
    <property type="project" value="InterPro"/>
</dbReference>
<evidence type="ECO:0000313" key="3">
    <source>
        <dbReference type="Proteomes" id="UP000076502"/>
    </source>
</evidence>
<evidence type="ECO:0000256" key="1">
    <source>
        <dbReference type="SAM" id="MobiDB-lite"/>
    </source>
</evidence>
<organism evidence="2 3">
    <name type="scientific">Dufourea novaeangliae</name>
    <name type="common">Sweat bee</name>
    <dbReference type="NCBI Taxonomy" id="178035"/>
    <lineage>
        <taxon>Eukaryota</taxon>
        <taxon>Metazoa</taxon>
        <taxon>Ecdysozoa</taxon>
        <taxon>Arthropoda</taxon>
        <taxon>Hexapoda</taxon>
        <taxon>Insecta</taxon>
        <taxon>Pterygota</taxon>
        <taxon>Neoptera</taxon>
        <taxon>Endopterygota</taxon>
        <taxon>Hymenoptera</taxon>
        <taxon>Apocrita</taxon>
        <taxon>Aculeata</taxon>
        <taxon>Apoidea</taxon>
        <taxon>Anthophila</taxon>
        <taxon>Halictidae</taxon>
        <taxon>Rophitinae</taxon>
        <taxon>Dufourea</taxon>
    </lineage>
</organism>
<dbReference type="PANTHER" id="PTHR16038">
    <property type="entry name" value="NOP SEVEN ASSOCIATED PROTEIN 1"/>
    <property type="match status" value="1"/>
</dbReference>
<dbReference type="GO" id="GO:0030687">
    <property type="term" value="C:preribosome, large subunit precursor"/>
    <property type="evidence" value="ECO:0007669"/>
    <property type="project" value="TreeGrafter"/>
</dbReference>
<dbReference type="OMA" id="KNVCRMR"/>
<dbReference type="EMBL" id="KQ434886">
    <property type="protein sequence ID" value="KZC10124.1"/>
    <property type="molecule type" value="Genomic_DNA"/>
</dbReference>
<dbReference type="InterPro" id="IPR001680">
    <property type="entry name" value="WD40_rpt"/>
</dbReference>
<gene>
    <name evidence="2" type="ORF">WN55_01107</name>
</gene>
<sequence length="424" mass="48194">MNSGDNYHLYVGGTSGVFKGIKIDKTKCIIQNIQNLVTIAANDEITTMSWDDDQEKDILIACGGKGNRSVKVYDRNCSAFTCSFCCNNGAGKINGISRYDGAILTAVESGEVKLWRFKEEDEIIIKAGENLKRMRHSKMNKNIIATGGNEHKLKLFDLERQAQVFIEKNVSHDWLEMRVPVWISDVDFLPNTEQVVTVGKYGHVRLYDPKTQRRPVINLEIKDEPLTTFAFTPREKQIIVGSGKGKMNLVDLRKPAKVLNTYKGFVGGVTGIACSKIEPYIASVGLDRYVRIHHMDTKMLLKKIYLTSKLSCMLLRSDVSLPVEDKEIENSVQVHNNSNGEQNDIEQAERVQVNADNDAEYDMLFDKMQVISNKEDRKSIERKRRRTKDDSLLDNETVSRKSLPNKLKTPRSKKIKSNRLRKSM</sequence>
<dbReference type="STRING" id="178035.A0A154PFA3"/>
<dbReference type="GO" id="GO:0042273">
    <property type="term" value="P:ribosomal large subunit biogenesis"/>
    <property type="evidence" value="ECO:0007669"/>
    <property type="project" value="InterPro"/>
</dbReference>
<dbReference type="SMART" id="SM00320">
    <property type="entry name" value="WD40"/>
    <property type="match status" value="5"/>
</dbReference>
<dbReference type="OrthoDB" id="18388at2759"/>
<accession>A0A154PFA3</accession>
<proteinExistence type="predicted"/>
<name>A0A154PFA3_DUFNO</name>
<reference evidence="2 3" key="1">
    <citation type="submission" date="2015-07" db="EMBL/GenBank/DDBJ databases">
        <title>The genome of Dufourea novaeangliae.</title>
        <authorList>
            <person name="Pan H."/>
            <person name="Kapheim K."/>
        </authorList>
    </citation>
    <scope>NUCLEOTIDE SEQUENCE [LARGE SCALE GENOMIC DNA]</scope>
    <source>
        <strain evidence="2">0120121106</strain>
        <tissue evidence="2">Whole body</tissue>
    </source>
</reference>